<dbReference type="OrthoDB" id="121418at2759"/>
<protein>
    <submittedName>
        <fullName evidence="2">Unnamed protein product</fullName>
    </submittedName>
</protein>
<evidence type="ECO:0000313" key="3">
    <source>
        <dbReference type="Proteomes" id="UP001165083"/>
    </source>
</evidence>
<keyword evidence="1" id="KW-0472">Membrane</keyword>
<dbReference type="EMBL" id="BSXW01000381">
    <property type="protein sequence ID" value="GMF20651.1"/>
    <property type="molecule type" value="Genomic_DNA"/>
</dbReference>
<evidence type="ECO:0000256" key="1">
    <source>
        <dbReference type="SAM" id="Phobius"/>
    </source>
</evidence>
<reference evidence="2" key="1">
    <citation type="submission" date="2023-04" db="EMBL/GenBank/DDBJ databases">
        <title>Phytophthora lilii NBRC 32176.</title>
        <authorList>
            <person name="Ichikawa N."/>
            <person name="Sato H."/>
            <person name="Tonouchi N."/>
        </authorList>
    </citation>
    <scope>NUCLEOTIDE SEQUENCE</scope>
    <source>
        <strain evidence="2">NBRC 32176</strain>
    </source>
</reference>
<keyword evidence="1" id="KW-1133">Transmembrane helix</keyword>
<sequence length="147" mass="15753">MVVATLAAVGCSLSHSWRTTSTRVGKILVTLGLAVVGFLSIGWAVVGLVSLPKHQYHVDTATLYDASCWNDIALVRAAHWSIAQLLTVGGLLLVTTLCCRLENFFLAPNAPKIDLTELSPTIAAMKIHVELPSETRTPLYATNIVVA</sequence>
<comment type="caution">
    <text evidence="2">The sequence shown here is derived from an EMBL/GenBank/DDBJ whole genome shotgun (WGS) entry which is preliminary data.</text>
</comment>
<organism evidence="2 3">
    <name type="scientific">Phytophthora lilii</name>
    <dbReference type="NCBI Taxonomy" id="2077276"/>
    <lineage>
        <taxon>Eukaryota</taxon>
        <taxon>Sar</taxon>
        <taxon>Stramenopiles</taxon>
        <taxon>Oomycota</taxon>
        <taxon>Peronosporomycetes</taxon>
        <taxon>Peronosporales</taxon>
        <taxon>Peronosporaceae</taxon>
        <taxon>Phytophthora</taxon>
    </lineage>
</organism>
<accession>A0A9W6WXX0</accession>
<name>A0A9W6WXX0_9STRA</name>
<feature type="transmembrane region" description="Helical" evidence="1">
    <location>
        <begin position="28"/>
        <end position="51"/>
    </location>
</feature>
<keyword evidence="1" id="KW-0812">Transmembrane</keyword>
<evidence type="ECO:0000313" key="2">
    <source>
        <dbReference type="EMBL" id="GMF20651.1"/>
    </source>
</evidence>
<proteinExistence type="predicted"/>
<dbReference type="Proteomes" id="UP001165083">
    <property type="component" value="Unassembled WGS sequence"/>
</dbReference>
<dbReference type="AlphaFoldDB" id="A0A9W6WXX0"/>
<keyword evidence="3" id="KW-1185">Reference proteome</keyword>
<gene>
    <name evidence="2" type="ORF">Plil01_000804600</name>
</gene>